<dbReference type="InterPro" id="IPR041033">
    <property type="entry name" value="SpaA_PFL_dom_1"/>
</dbReference>
<dbReference type="Pfam" id="PF01345">
    <property type="entry name" value="DUF11"/>
    <property type="match status" value="1"/>
</dbReference>
<proteinExistence type="predicted"/>
<evidence type="ECO:0000259" key="2">
    <source>
        <dbReference type="Pfam" id="PF01345"/>
    </source>
</evidence>
<accession>A0ABW1T1P6</accession>
<dbReference type="Pfam" id="PF25549">
    <property type="entry name" value="DUF7927"/>
    <property type="match status" value="1"/>
</dbReference>
<evidence type="ECO:0000259" key="3">
    <source>
        <dbReference type="Pfam" id="PF17802"/>
    </source>
</evidence>
<dbReference type="SUPFAM" id="SSF49478">
    <property type="entry name" value="Cna protein B-type domain"/>
    <property type="match status" value="1"/>
</dbReference>
<feature type="domain" description="DUF11" evidence="2">
    <location>
        <begin position="1307"/>
        <end position="1388"/>
    </location>
</feature>
<sequence length="1845" mass="187783">MAMSARVLTRSRTARRWLAGGTAAALATLTIPFLAVTPASAALGDTFGPFEVDGDLVAQSVVDWGNVGVSNVVTVNDNFSLSSNQDDTTFKSNSKEYDATASTNGWPNWDTEAANNAADKTDFGRVAIYNKNIPGTPPAQWTYIGFDRGSATGTGKFAVELNQIKSSTPNGNPRRSVGDVRFIVWDQGSGSITLQGDAQNTDVGAYVWSDPDSTTPGFEDVAPYDGSWVKFSNAIAVANFAGAVNSASVAVPSWWTGNNVVNSTVGADQFVEFGFNLTGLGATLGCPSQGFKAWNMRSLTGTGQTGALKDLIKEQPIDIPSTCGTIVLTKESLGGVGLPGAQFTITPDPTPGSDEDSLVVTSGPDGSVTISPAVPGTYSVSETTAPLGYILVPWTHTFTLGDSGTYSYTFRNPLGDITWTKNYQGYTTQQSFPQGFTGQTFTVTRADDAVDMTNAQFATISGITATGCPAACTLTVTDNGARDSDSAWGRIRVNNLPVGSYTVTEPASGAPAGFGVGGGSGTAVVPSFLATAPMDDEDNLINHLAVVTRNGGATTAGTTFDNPRLPARLAVKKVGQPGNVAVEGAVFDLYRVVGTKDANPGTGDDVAVGQVTTGATGVGTSGNLAWGSSYYFVEISVPAPWNLPDNRVTDAVALTAADATAQAGGTAVQILTVNDPRTTITTDAQDATNLPGGTLNDVATVSGIRNDAGGTITFTAYGPFETTDAVGVCTADNLVFTTQSTSIKGSVVGNTVTVTSADFAPEVAGYYYWIASYSGDATTGTLGATGECGDPAEISSVEPATPGISTAADGERTLPSATLYDVATVVGLTPDATGTVTFRLYGPGDATCSAAPVFAPAPIALGPVSEDNGVYFARVTSTTYTANAPGVYRWIASYSGDANNVPVSGACNDANENWRVDKAPTDITTTATATATLPNAQIGDSATITGLTTDASGTVTFRLYGPVTGINPVPTCTAQVGNDLTVSFAKEQVAGNGTITVSSPLVTVNVAGAYYWIASYSGDANNDPAAGACGDTGETTIVSPGQPTIVTTATPTVTLGSGSTGATIFDTATLGNLTPTASGTVTFTVYGPFAADESIVCSPDSLHATRTVTFPAPTPVNGSVAVFTSVPVTEAGTYAWLASYGGDANNKSVSHACGDITPPNQERSVVEPATPSIETLATQSAILGLADEATVNISDTATLTGLTDGATGTVSFSLYGPDDATCATEPLDTVTGVSIAGLVEDGFAEVSSGPVTVSAPGTYRWIATYSGDSDNVGVAGACNDPGESTVVTQGDPGIAKIVESPEGTPVTGSVAVGTVLHYTVTVSNSGTASVTADVIDVLPAGLGAPTGISNGGTYAAGTRTITWPQVTLAGGATLGLEYDAEVLASAAAPGKDTLINDASWFDLHATTTTKVKWLELGVTPICAVEGSHAVEVGYSLRSHNFEYFGASGPFGVTLAWNGGAVAPATVDGAPQGMGTMILSDSSAVKGILYYPGTTVTDGVATDWPGWAYDATTNTWTPADDGLLPSVDLTAASNGVDATVAVTYDDDAACNPPGIPTLVKSSPNEVGSQANLSGNVASGSTIHYVITLTNTGGTTVVSDLVDTLPAGVTPVAGTYTPADPDSEAGQTLTWADVAVAAGQTVTYEFDVTVDAQAAPGDIVDLVNVATWAGLEDTARHVVVGEGAQQDPTLDKSSDPASGSTVSVGDVITYTVKVGNTGNVPITGDLVDTLPDGVEVVGGYTRDDGGKAEPDTATSDALIWKAVTVLPGQVVTFTYEVKVLDSAEGALVNTAEWVGLKDDTTHRVGQPQLPQTGLGMDPLASLLWALVLGGLGVVLLVIGRRREPQQG</sequence>
<dbReference type="Pfam" id="PF17802">
    <property type="entry name" value="SpaA"/>
    <property type="match status" value="2"/>
</dbReference>
<dbReference type="InterPro" id="IPR057687">
    <property type="entry name" value="DUF7927"/>
</dbReference>
<evidence type="ECO:0000256" key="1">
    <source>
        <dbReference type="SAM" id="Phobius"/>
    </source>
</evidence>
<protein>
    <submittedName>
        <fullName evidence="5">SpaA isopeptide-forming pilin-related protein</fullName>
    </submittedName>
</protein>
<keyword evidence="1" id="KW-1133">Transmembrane helix</keyword>
<keyword evidence="6" id="KW-1185">Reference proteome</keyword>
<dbReference type="InterPro" id="IPR047589">
    <property type="entry name" value="DUF11_rpt"/>
</dbReference>
<evidence type="ECO:0000313" key="5">
    <source>
        <dbReference type="EMBL" id="MFC6238204.1"/>
    </source>
</evidence>
<keyword evidence="1" id="KW-0812">Transmembrane</keyword>
<feature type="domain" description="DUF7927" evidence="4">
    <location>
        <begin position="1687"/>
        <end position="1783"/>
    </location>
</feature>
<feature type="domain" description="SpaA-like prealbumin fold" evidence="3">
    <location>
        <begin position="569"/>
        <end position="648"/>
    </location>
</feature>
<evidence type="ECO:0000313" key="6">
    <source>
        <dbReference type="Proteomes" id="UP001596138"/>
    </source>
</evidence>
<dbReference type="InterPro" id="IPR013783">
    <property type="entry name" value="Ig-like_fold"/>
</dbReference>
<reference evidence="6" key="1">
    <citation type="journal article" date="2019" name="Int. J. Syst. Evol. Microbiol.">
        <title>The Global Catalogue of Microorganisms (GCM) 10K type strain sequencing project: providing services to taxonomists for standard genome sequencing and annotation.</title>
        <authorList>
            <consortium name="The Broad Institute Genomics Platform"/>
            <consortium name="The Broad Institute Genome Sequencing Center for Infectious Disease"/>
            <person name="Wu L."/>
            <person name="Ma J."/>
        </authorList>
    </citation>
    <scope>NUCLEOTIDE SEQUENCE [LARGE SCALE GENOMIC DNA]</scope>
    <source>
        <strain evidence="6">CGMCC 4.7317</strain>
    </source>
</reference>
<dbReference type="InterPro" id="IPR001434">
    <property type="entry name" value="OmcB-like_DUF11"/>
</dbReference>
<dbReference type="Proteomes" id="UP001596138">
    <property type="component" value="Unassembled WGS sequence"/>
</dbReference>
<keyword evidence="1" id="KW-0472">Membrane</keyword>
<dbReference type="EMBL" id="JBHSTI010000008">
    <property type="protein sequence ID" value="MFC6238204.1"/>
    <property type="molecule type" value="Genomic_DNA"/>
</dbReference>
<organism evidence="5 6">
    <name type="scientific">Longivirga aurantiaca</name>
    <dbReference type="NCBI Taxonomy" id="1837743"/>
    <lineage>
        <taxon>Bacteria</taxon>
        <taxon>Bacillati</taxon>
        <taxon>Actinomycetota</taxon>
        <taxon>Actinomycetes</taxon>
        <taxon>Sporichthyales</taxon>
        <taxon>Sporichthyaceae</taxon>
        <taxon>Longivirga</taxon>
    </lineage>
</organism>
<evidence type="ECO:0000259" key="4">
    <source>
        <dbReference type="Pfam" id="PF25549"/>
    </source>
</evidence>
<dbReference type="RefSeq" id="WP_386766211.1">
    <property type="nucleotide sequence ID" value="NZ_JBHSTI010000008.1"/>
</dbReference>
<dbReference type="Gene3D" id="2.60.40.10">
    <property type="entry name" value="Immunoglobulins"/>
    <property type="match status" value="3"/>
</dbReference>
<gene>
    <name evidence="5" type="ORF">ACFQGU_09960</name>
</gene>
<dbReference type="NCBIfam" id="TIGR01451">
    <property type="entry name" value="B_ant_repeat"/>
    <property type="match status" value="1"/>
</dbReference>
<name>A0ABW1T1P6_9ACTN</name>
<comment type="caution">
    <text evidence="5">The sequence shown here is derived from an EMBL/GenBank/DDBJ whole genome shotgun (WGS) entry which is preliminary data.</text>
</comment>
<feature type="transmembrane region" description="Helical" evidence="1">
    <location>
        <begin position="1817"/>
        <end position="1836"/>
    </location>
</feature>
<feature type="domain" description="SpaA-like prealbumin fold" evidence="3">
    <location>
        <begin position="325"/>
        <end position="412"/>
    </location>
</feature>